<protein>
    <recommendedName>
        <fullName evidence="5 6">Glucose-methanol-choline oxidoreductase N-terminal domain-containing protein</fullName>
    </recommendedName>
</protein>
<feature type="signal peptide" evidence="4">
    <location>
        <begin position="1"/>
        <end position="23"/>
    </location>
</feature>
<dbReference type="PANTHER" id="PTHR11552">
    <property type="entry name" value="GLUCOSE-METHANOL-CHOLINE GMC OXIDOREDUCTASE"/>
    <property type="match status" value="1"/>
</dbReference>
<evidence type="ECO:0000256" key="1">
    <source>
        <dbReference type="ARBA" id="ARBA00010790"/>
    </source>
</evidence>
<evidence type="ECO:0000313" key="8">
    <source>
        <dbReference type="Proteomes" id="UP001521184"/>
    </source>
</evidence>
<feature type="compositionally biased region" description="Low complexity" evidence="3">
    <location>
        <begin position="385"/>
        <end position="396"/>
    </location>
</feature>
<dbReference type="Pfam" id="PF00732">
    <property type="entry name" value="GMC_oxred_N"/>
    <property type="match status" value="2"/>
</dbReference>
<comment type="caution">
    <text evidence="7">The sequence shown here is derived from an EMBL/GenBank/DDBJ whole genome shotgun (WGS) entry which is preliminary data.</text>
</comment>
<dbReference type="InterPro" id="IPR000172">
    <property type="entry name" value="GMC_OxRdtase_N"/>
</dbReference>
<sequence>MTRYYSLLPLAALLSLFNAVTQAKPINDDLLDQYDYIIVGGGASGLTVANRLTEDPSVTVLVLEAGPVDEDEEWIRVPFFVGNDPNPPAGALSGHLQYDWNFGTEAQTFLDGKTRHYPLGRGVGGGTLINGMLWNRGNIGDYDDWATLIGDEGWGWDAMMKYFQRSETFSADYSAENAAQYQIHSEDSVHGLAQGGVNVSYQGHFYRGTEHFYNGLNELGIPTEGDPNAGDSAGASFLPMSISPETKQRADARRVHYDPHASRDNLYISSGQFVTRLLWDDNSDCGNTADGADTDNSAPGSFATTGSSSGSTGSDGTGSSSSVGGSGQANPSDPTNPFSPPSSSGVDGSGQGNPLDPTNPFSPPSSSSVDGVTSGSPATNGSGSGSVSGSHSSGSSPYANMTVPAWANSSAPSTSSSVSGSALGRGRHWGFKQTSVSNTDGSASGVGIFNLFQVGNLFDLLKSSAPADWNPDSGVEVHEITTTSYTCNCEPGVACSQDNASAPKAKRSSGTKHKRQQPNQQCQQRVQGVEYAASASAARRTITARREVILAAGAVHTPLILQQSGVGDADFLASMDIAARIDLPGVGNNYQDHYMLASNNHFAANDDAPVAYADNTAANRAAFFDDATGPWTAGPPNGVAFPSLKDMTANFTAVLEWARSQTSGQHLLADLDATVVAGYDRQRELLVAALDDATRGQFEILNSNSGSFTYSIMKPLSRGQIRIRSADPFDVPVLDPRYGSNPVDLAYLMEAFRFNHRLVQTDALAPLEPQENYPTAEQVADDARLLTLIKGGIFTEYHPTGTTSMLPLELGGVVDASLKVYGTANLRVVDSGVMPLIPAAHLQACVYGVAEKAADLIKGN</sequence>
<feature type="compositionally biased region" description="Basic residues" evidence="3">
    <location>
        <begin position="504"/>
        <end position="516"/>
    </location>
</feature>
<dbReference type="Gene3D" id="3.30.560.10">
    <property type="entry name" value="Glucose Oxidase, domain 3"/>
    <property type="match status" value="2"/>
</dbReference>
<keyword evidence="2" id="KW-0274">FAD</keyword>
<dbReference type="Pfam" id="PF05199">
    <property type="entry name" value="GMC_oxred_C"/>
    <property type="match status" value="1"/>
</dbReference>
<dbReference type="InterPro" id="IPR012132">
    <property type="entry name" value="GMC_OxRdtase"/>
</dbReference>
<dbReference type="InterPro" id="IPR036188">
    <property type="entry name" value="FAD/NAD-bd_sf"/>
</dbReference>
<organism evidence="7 8">
    <name type="scientific">Diplodia intermedia</name>
    <dbReference type="NCBI Taxonomy" id="856260"/>
    <lineage>
        <taxon>Eukaryota</taxon>
        <taxon>Fungi</taxon>
        <taxon>Dikarya</taxon>
        <taxon>Ascomycota</taxon>
        <taxon>Pezizomycotina</taxon>
        <taxon>Dothideomycetes</taxon>
        <taxon>Dothideomycetes incertae sedis</taxon>
        <taxon>Botryosphaeriales</taxon>
        <taxon>Botryosphaeriaceae</taxon>
        <taxon>Diplodia</taxon>
    </lineage>
</organism>
<name>A0ABR3TH07_9PEZI</name>
<dbReference type="Proteomes" id="UP001521184">
    <property type="component" value="Unassembled WGS sequence"/>
</dbReference>
<keyword evidence="8" id="KW-1185">Reference proteome</keyword>
<feature type="chain" id="PRO_5046027818" description="Glucose-methanol-choline oxidoreductase N-terminal domain-containing protein" evidence="4">
    <location>
        <begin position="24"/>
        <end position="860"/>
    </location>
</feature>
<comment type="similarity">
    <text evidence="1 2">Belongs to the GMC oxidoreductase family.</text>
</comment>
<dbReference type="PROSITE" id="PS00623">
    <property type="entry name" value="GMC_OXRED_1"/>
    <property type="match status" value="1"/>
</dbReference>
<dbReference type="SUPFAM" id="SSF51905">
    <property type="entry name" value="FAD/NAD(P)-binding domain"/>
    <property type="match status" value="2"/>
</dbReference>
<feature type="domain" description="Glucose-methanol-choline oxidoreductase N-terminal" evidence="6">
    <location>
        <begin position="553"/>
        <end position="567"/>
    </location>
</feature>
<feature type="domain" description="Glucose-methanol-choline oxidoreductase N-terminal" evidence="5">
    <location>
        <begin position="120"/>
        <end position="143"/>
    </location>
</feature>
<dbReference type="PROSITE" id="PS00624">
    <property type="entry name" value="GMC_OXRED_2"/>
    <property type="match status" value="1"/>
</dbReference>
<evidence type="ECO:0000313" key="7">
    <source>
        <dbReference type="EMBL" id="KAL1638790.1"/>
    </source>
</evidence>
<dbReference type="PANTHER" id="PTHR11552:SF115">
    <property type="entry name" value="DEHYDROGENASE XPTC-RELATED"/>
    <property type="match status" value="1"/>
</dbReference>
<dbReference type="SUPFAM" id="SSF54373">
    <property type="entry name" value="FAD-linked reductases, C-terminal domain"/>
    <property type="match status" value="1"/>
</dbReference>
<dbReference type="Gene3D" id="3.50.50.60">
    <property type="entry name" value="FAD/NAD(P)-binding domain"/>
    <property type="match status" value="2"/>
</dbReference>
<feature type="compositionally biased region" description="Low complexity" evidence="3">
    <location>
        <begin position="300"/>
        <end position="323"/>
    </location>
</feature>
<evidence type="ECO:0000256" key="3">
    <source>
        <dbReference type="SAM" id="MobiDB-lite"/>
    </source>
</evidence>
<evidence type="ECO:0000259" key="5">
    <source>
        <dbReference type="PROSITE" id="PS00623"/>
    </source>
</evidence>
<reference evidence="7 8" key="1">
    <citation type="journal article" date="2023" name="Plant Dis.">
        <title>First Report of Diplodia intermedia Causing Canker and Dieback Diseases on Apple Trees in Canada.</title>
        <authorList>
            <person name="Ellouze W."/>
            <person name="Ilyukhin E."/>
            <person name="Sulman M."/>
            <person name="Ali S."/>
        </authorList>
    </citation>
    <scope>NUCLEOTIDE SEQUENCE [LARGE SCALE GENOMIC DNA]</scope>
    <source>
        <strain evidence="7 8">M45-28</strain>
    </source>
</reference>
<feature type="region of interest" description="Disordered" evidence="3">
    <location>
        <begin position="497"/>
        <end position="525"/>
    </location>
</feature>
<feature type="region of interest" description="Disordered" evidence="3">
    <location>
        <begin position="290"/>
        <end position="396"/>
    </location>
</feature>
<gene>
    <name evidence="7" type="ORF">SLS58_008604</name>
</gene>
<evidence type="ECO:0000256" key="4">
    <source>
        <dbReference type="SAM" id="SignalP"/>
    </source>
</evidence>
<dbReference type="EMBL" id="JAKEKT020000074">
    <property type="protein sequence ID" value="KAL1638790.1"/>
    <property type="molecule type" value="Genomic_DNA"/>
</dbReference>
<keyword evidence="2" id="KW-0285">Flavoprotein</keyword>
<evidence type="ECO:0000256" key="2">
    <source>
        <dbReference type="RuleBase" id="RU003968"/>
    </source>
</evidence>
<dbReference type="InterPro" id="IPR007867">
    <property type="entry name" value="GMC_OxRtase_C"/>
</dbReference>
<accession>A0ABR3TH07</accession>
<proteinExistence type="inferred from homology"/>
<evidence type="ECO:0000259" key="6">
    <source>
        <dbReference type="PROSITE" id="PS00624"/>
    </source>
</evidence>
<feature type="compositionally biased region" description="Low complexity" evidence="3">
    <location>
        <begin position="356"/>
        <end position="377"/>
    </location>
</feature>
<keyword evidence="4" id="KW-0732">Signal</keyword>